<dbReference type="PIRSF" id="PIRSF001399">
    <property type="entry name" value="DHquinase_II"/>
    <property type="match status" value="1"/>
</dbReference>
<dbReference type="GO" id="GO:0019631">
    <property type="term" value="P:quinate catabolic process"/>
    <property type="evidence" value="ECO:0007669"/>
    <property type="project" value="TreeGrafter"/>
</dbReference>
<evidence type="ECO:0000256" key="2">
    <source>
        <dbReference type="ARBA" id="ARBA00004902"/>
    </source>
</evidence>
<dbReference type="InterPro" id="IPR018509">
    <property type="entry name" value="DHquinase_II_CS"/>
</dbReference>
<evidence type="ECO:0000256" key="10">
    <source>
        <dbReference type="PIRSR" id="PIRSR001399-2"/>
    </source>
</evidence>
<sequence length="149" mass="15952">MKVNVLNGPNLGRLGKRQPEVYGSAGYADLVDRCECAAERLGLSVTVRQSDHEGELIGWVHEAADAGEPVVLNAGGLTHTSVALRDACAELTEGLIEVHISNVHAREEFRHHSYLSPIATGVIVGLGLTGYELALTYLAERAGYPYPTS</sequence>
<dbReference type="GO" id="GO:0008652">
    <property type="term" value="P:amino acid biosynthetic process"/>
    <property type="evidence" value="ECO:0007669"/>
    <property type="project" value="UniProtKB-KW"/>
</dbReference>
<evidence type="ECO:0000313" key="12">
    <source>
        <dbReference type="EMBL" id="MDG3015879.1"/>
    </source>
</evidence>
<organism evidence="12 13">
    <name type="scientific">Speluncibacter jeojiensis</name>
    <dbReference type="NCBI Taxonomy" id="2710754"/>
    <lineage>
        <taxon>Bacteria</taxon>
        <taxon>Bacillati</taxon>
        <taxon>Actinomycetota</taxon>
        <taxon>Actinomycetes</taxon>
        <taxon>Mycobacteriales</taxon>
        <taxon>Speluncibacteraceae</taxon>
        <taxon>Speluncibacter</taxon>
    </lineage>
</organism>
<comment type="similarity">
    <text evidence="3 8">Belongs to the type-II 3-dehydroquinase family.</text>
</comment>
<keyword evidence="13" id="KW-1185">Reference proteome</keyword>
<name>A0A9X4M0Q1_9ACTN</name>
<dbReference type="EMBL" id="JANRHA010000010">
    <property type="protein sequence ID" value="MDG3015879.1"/>
    <property type="molecule type" value="Genomic_DNA"/>
</dbReference>
<dbReference type="InterPro" id="IPR001874">
    <property type="entry name" value="DHquinase_II"/>
</dbReference>
<evidence type="ECO:0000256" key="11">
    <source>
        <dbReference type="PIRSR" id="PIRSR001399-3"/>
    </source>
</evidence>
<feature type="active site" description="Proton acceptor" evidence="8 9">
    <location>
        <position position="22"/>
    </location>
</feature>
<feature type="binding site" evidence="8 10">
    <location>
        <position position="86"/>
    </location>
    <ligand>
        <name>substrate</name>
    </ligand>
</feature>
<comment type="catalytic activity">
    <reaction evidence="1 8">
        <text>3-dehydroquinate = 3-dehydroshikimate + H2O</text>
        <dbReference type="Rhea" id="RHEA:21096"/>
        <dbReference type="ChEBI" id="CHEBI:15377"/>
        <dbReference type="ChEBI" id="CHEBI:16630"/>
        <dbReference type="ChEBI" id="CHEBI:32364"/>
        <dbReference type="EC" id="4.2.1.10"/>
    </reaction>
</comment>
<reference evidence="12" key="1">
    <citation type="submission" date="2022-08" db="EMBL/GenBank/DDBJ databases">
        <title>Genome analysis of Corynebacteriales strain.</title>
        <authorList>
            <person name="Lee S.D."/>
        </authorList>
    </citation>
    <scope>NUCLEOTIDE SEQUENCE</scope>
    <source>
        <strain evidence="12">D3-21</strain>
    </source>
</reference>
<evidence type="ECO:0000256" key="5">
    <source>
        <dbReference type="ARBA" id="ARBA00012060"/>
    </source>
</evidence>
<feature type="site" description="Transition state stabilizer" evidence="8 11">
    <location>
        <position position="17"/>
    </location>
</feature>
<evidence type="ECO:0000256" key="4">
    <source>
        <dbReference type="ARBA" id="ARBA00011193"/>
    </source>
</evidence>
<dbReference type="GO" id="GO:0009073">
    <property type="term" value="P:aromatic amino acid family biosynthetic process"/>
    <property type="evidence" value="ECO:0007669"/>
    <property type="project" value="UniProtKB-KW"/>
</dbReference>
<dbReference type="NCBIfam" id="TIGR01088">
    <property type="entry name" value="aroQ"/>
    <property type="match status" value="1"/>
</dbReference>
<dbReference type="Proteomes" id="UP001152755">
    <property type="component" value="Unassembled WGS sequence"/>
</dbReference>
<keyword evidence="7 8" id="KW-0456">Lyase</keyword>
<dbReference type="Gene3D" id="3.40.50.9100">
    <property type="entry name" value="Dehydroquinase, class II"/>
    <property type="match status" value="1"/>
</dbReference>
<feature type="binding site" evidence="8 10">
    <location>
        <position position="73"/>
    </location>
    <ligand>
        <name>substrate</name>
    </ligand>
</feature>
<comment type="subunit">
    <text evidence="4 8">Homododecamer.</text>
</comment>
<comment type="caution">
    <text evidence="12">The sequence shown here is derived from an EMBL/GenBank/DDBJ whole genome shotgun (WGS) entry which is preliminary data.</text>
</comment>
<dbReference type="SUPFAM" id="SSF52304">
    <property type="entry name" value="Type II 3-dehydroquinate dehydratase"/>
    <property type="match status" value="1"/>
</dbReference>
<evidence type="ECO:0000313" key="13">
    <source>
        <dbReference type="Proteomes" id="UP001152755"/>
    </source>
</evidence>
<evidence type="ECO:0000256" key="8">
    <source>
        <dbReference type="HAMAP-Rule" id="MF_00169"/>
    </source>
</evidence>
<feature type="binding site" evidence="8 10">
    <location>
        <position position="110"/>
    </location>
    <ligand>
        <name>substrate</name>
    </ligand>
</feature>
<dbReference type="PANTHER" id="PTHR21272:SF3">
    <property type="entry name" value="CATABOLIC 3-DEHYDROQUINASE"/>
    <property type="match status" value="1"/>
</dbReference>
<feature type="binding site" evidence="8 10">
    <location>
        <position position="79"/>
    </location>
    <ligand>
        <name>substrate</name>
    </ligand>
</feature>
<feature type="binding site" evidence="8 10">
    <location>
        <begin position="100"/>
        <end position="101"/>
    </location>
    <ligand>
        <name>substrate</name>
    </ligand>
</feature>
<dbReference type="GO" id="GO:0003855">
    <property type="term" value="F:3-dehydroquinate dehydratase activity"/>
    <property type="evidence" value="ECO:0007669"/>
    <property type="project" value="UniProtKB-UniRule"/>
</dbReference>
<dbReference type="NCBIfam" id="NF003807">
    <property type="entry name" value="PRK05395.1-4"/>
    <property type="match status" value="1"/>
</dbReference>
<dbReference type="NCBIfam" id="NF003806">
    <property type="entry name" value="PRK05395.1-3"/>
    <property type="match status" value="1"/>
</dbReference>
<dbReference type="GO" id="GO:0009423">
    <property type="term" value="P:chorismate biosynthetic process"/>
    <property type="evidence" value="ECO:0007669"/>
    <property type="project" value="UniProtKB-UniRule"/>
</dbReference>
<dbReference type="Pfam" id="PF01220">
    <property type="entry name" value="DHquinase_II"/>
    <property type="match status" value="1"/>
</dbReference>
<evidence type="ECO:0000256" key="6">
    <source>
        <dbReference type="ARBA" id="ARBA00023141"/>
    </source>
</evidence>
<comment type="function">
    <text evidence="8">Catalyzes a trans-dehydration via an enolate intermediate.</text>
</comment>
<accession>A0A9X4M0Q1</accession>
<dbReference type="HAMAP" id="MF_00169">
    <property type="entry name" value="AroQ"/>
    <property type="match status" value="1"/>
</dbReference>
<keyword evidence="6 8" id="KW-0057">Aromatic amino acid biosynthesis</keyword>
<dbReference type="NCBIfam" id="NF003805">
    <property type="entry name" value="PRK05395.1-2"/>
    <property type="match status" value="1"/>
</dbReference>
<dbReference type="PANTHER" id="PTHR21272">
    <property type="entry name" value="CATABOLIC 3-DEHYDROQUINASE"/>
    <property type="match status" value="1"/>
</dbReference>
<dbReference type="PROSITE" id="PS01029">
    <property type="entry name" value="DEHYDROQUINASE_II"/>
    <property type="match status" value="1"/>
</dbReference>
<evidence type="ECO:0000256" key="3">
    <source>
        <dbReference type="ARBA" id="ARBA00011037"/>
    </source>
</evidence>
<dbReference type="AlphaFoldDB" id="A0A9X4M0Q1"/>
<proteinExistence type="inferred from homology"/>
<dbReference type="InterPro" id="IPR036441">
    <property type="entry name" value="DHquinase_II_sf"/>
</dbReference>
<protein>
    <recommendedName>
        <fullName evidence="5 8">3-dehydroquinate dehydratase</fullName>
        <shortName evidence="8">3-dehydroquinase</shortName>
        <ecNumber evidence="5 8">4.2.1.10</ecNumber>
    </recommendedName>
    <alternativeName>
        <fullName evidence="8">Type II DHQase</fullName>
    </alternativeName>
</protein>
<gene>
    <name evidence="8 12" type="primary">aroQ</name>
    <name evidence="12" type="ORF">NVS88_15055</name>
</gene>
<dbReference type="RefSeq" id="WP_277833361.1">
    <property type="nucleotide sequence ID" value="NZ_JAAIVF010000004.1"/>
</dbReference>
<comment type="pathway">
    <text evidence="2 8">Metabolic intermediate biosynthesis; chorismate biosynthesis; chorismate from D-erythrose 4-phosphate and phosphoenolpyruvate: step 3/7.</text>
</comment>
<evidence type="ECO:0000256" key="9">
    <source>
        <dbReference type="PIRSR" id="PIRSR001399-1"/>
    </source>
</evidence>
<feature type="active site" description="Proton donor" evidence="8 9">
    <location>
        <position position="99"/>
    </location>
</feature>
<evidence type="ECO:0000256" key="7">
    <source>
        <dbReference type="ARBA" id="ARBA00023239"/>
    </source>
</evidence>
<dbReference type="CDD" id="cd00466">
    <property type="entry name" value="DHQase_II"/>
    <property type="match status" value="1"/>
</dbReference>
<dbReference type="EC" id="4.2.1.10" evidence="5 8"/>
<evidence type="ECO:0000256" key="1">
    <source>
        <dbReference type="ARBA" id="ARBA00001864"/>
    </source>
</evidence>
<keyword evidence="8" id="KW-0028">Amino-acid biosynthesis</keyword>